<feature type="domain" description="HTH marR-type" evidence="5">
    <location>
        <begin position="1"/>
        <end position="141"/>
    </location>
</feature>
<dbReference type="PANTHER" id="PTHR33164:SF64">
    <property type="entry name" value="TRANSCRIPTIONAL REGULATOR SLYA"/>
    <property type="match status" value="1"/>
</dbReference>
<reference evidence="6 7" key="1">
    <citation type="submission" date="2021-08" db="EMBL/GenBank/DDBJ databases">
        <authorList>
            <person name="Peeters C."/>
        </authorList>
    </citation>
    <scope>NUCLEOTIDE SEQUENCE [LARGE SCALE GENOMIC DNA]</scope>
    <source>
        <strain evidence="6 7">LMG 32289</strain>
    </source>
</reference>
<keyword evidence="1" id="KW-0805">Transcription regulation</keyword>
<evidence type="ECO:0000313" key="6">
    <source>
        <dbReference type="EMBL" id="CAG9167740.1"/>
    </source>
</evidence>
<dbReference type="SMART" id="SM00347">
    <property type="entry name" value="HTH_MARR"/>
    <property type="match status" value="1"/>
</dbReference>
<evidence type="ECO:0000256" key="3">
    <source>
        <dbReference type="ARBA" id="ARBA00023163"/>
    </source>
</evidence>
<dbReference type="Pfam" id="PF12802">
    <property type="entry name" value="MarR_2"/>
    <property type="match status" value="1"/>
</dbReference>
<dbReference type="InterPro" id="IPR036388">
    <property type="entry name" value="WH-like_DNA-bd_sf"/>
</dbReference>
<comment type="caution">
    <text evidence="6">The sequence shown here is derived from an EMBL/GenBank/DDBJ whole genome shotgun (WGS) entry which is preliminary data.</text>
</comment>
<organism evidence="6 7">
    <name type="scientific">Cupriavidus pampae</name>
    <dbReference type="NCBI Taxonomy" id="659251"/>
    <lineage>
        <taxon>Bacteria</taxon>
        <taxon>Pseudomonadati</taxon>
        <taxon>Pseudomonadota</taxon>
        <taxon>Betaproteobacteria</taxon>
        <taxon>Burkholderiales</taxon>
        <taxon>Burkholderiaceae</taxon>
        <taxon>Cupriavidus</taxon>
    </lineage>
</organism>
<gene>
    <name evidence="6" type="primary">slyA_3</name>
    <name evidence="6" type="ORF">LMG32289_01480</name>
</gene>
<dbReference type="SUPFAM" id="SSF46785">
    <property type="entry name" value="Winged helix' DNA-binding domain"/>
    <property type="match status" value="1"/>
</dbReference>
<evidence type="ECO:0000313" key="7">
    <source>
        <dbReference type="Proteomes" id="UP000706525"/>
    </source>
</evidence>
<keyword evidence="3" id="KW-0804">Transcription</keyword>
<dbReference type="Gene3D" id="1.10.10.10">
    <property type="entry name" value="Winged helix-like DNA-binding domain superfamily/Winged helix DNA-binding domain"/>
    <property type="match status" value="1"/>
</dbReference>
<keyword evidence="2" id="KW-0238">DNA-binding</keyword>
<dbReference type="Proteomes" id="UP000706525">
    <property type="component" value="Unassembled WGS sequence"/>
</dbReference>
<dbReference type="InterPro" id="IPR000835">
    <property type="entry name" value="HTH_MarR-typ"/>
</dbReference>
<evidence type="ECO:0000256" key="2">
    <source>
        <dbReference type="ARBA" id="ARBA00023125"/>
    </source>
</evidence>
<evidence type="ECO:0000256" key="4">
    <source>
        <dbReference type="SAM" id="MobiDB-lite"/>
    </source>
</evidence>
<dbReference type="RefSeq" id="WP_223983945.1">
    <property type="nucleotide sequence ID" value="NZ_CAJZAG010000002.1"/>
</dbReference>
<sequence>MKQIDALRFAFTGQLMLAGRQWRQISHHALAHHSVSAAAAAPLLFIRRLGGGVRQVTLADYVGVEGATLVRLVDQLCAAGLAKREVDPHDRRANSLSLTEAGEAAAIEIEEALRSLRADVFAGISAEDMAATLRVLEAVARAASAVGGTGSHAGAGTPSRLNPGKAEA</sequence>
<dbReference type="EMBL" id="CAJZAG010000002">
    <property type="protein sequence ID" value="CAG9167740.1"/>
    <property type="molecule type" value="Genomic_DNA"/>
</dbReference>
<accession>A0ABN7Y748</accession>
<dbReference type="InterPro" id="IPR036390">
    <property type="entry name" value="WH_DNA-bd_sf"/>
</dbReference>
<proteinExistence type="predicted"/>
<dbReference type="PRINTS" id="PR00598">
    <property type="entry name" value="HTHMARR"/>
</dbReference>
<dbReference type="PANTHER" id="PTHR33164">
    <property type="entry name" value="TRANSCRIPTIONAL REGULATOR, MARR FAMILY"/>
    <property type="match status" value="1"/>
</dbReference>
<protein>
    <submittedName>
        <fullName evidence="6">Transcriptional regulator SlyA</fullName>
    </submittedName>
</protein>
<dbReference type="InterPro" id="IPR039422">
    <property type="entry name" value="MarR/SlyA-like"/>
</dbReference>
<keyword evidence="7" id="KW-1185">Reference proteome</keyword>
<evidence type="ECO:0000259" key="5">
    <source>
        <dbReference type="PROSITE" id="PS50995"/>
    </source>
</evidence>
<name>A0ABN7Y748_9BURK</name>
<evidence type="ECO:0000256" key="1">
    <source>
        <dbReference type="ARBA" id="ARBA00023015"/>
    </source>
</evidence>
<dbReference type="PROSITE" id="PS50995">
    <property type="entry name" value="HTH_MARR_2"/>
    <property type="match status" value="1"/>
</dbReference>
<feature type="region of interest" description="Disordered" evidence="4">
    <location>
        <begin position="147"/>
        <end position="168"/>
    </location>
</feature>